<comment type="caution">
    <text evidence="4">The sequence shown here is derived from an EMBL/GenBank/DDBJ whole genome shotgun (WGS) entry which is preliminary data.</text>
</comment>
<keyword evidence="1" id="KW-0547">Nucleotide-binding</keyword>
<dbReference type="SUPFAM" id="SSF52540">
    <property type="entry name" value="P-loop containing nucleoside triphosphate hydrolases"/>
    <property type="match status" value="1"/>
</dbReference>
<feature type="domain" description="UvrD-like helicase C-terminal" evidence="3">
    <location>
        <begin position="558"/>
        <end position="604"/>
    </location>
</feature>
<proteinExistence type="predicted"/>
<evidence type="ECO:0000256" key="2">
    <source>
        <dbReference type="ARBA" id="ARBA00022840"/>
    </source>
</evidence>
<dbReference type="EMBL" id="FNJD01000002">
    <property type="protein sequence ID" value="SDO40597.1"/>
    <property type="molecule type" value="Genomic_DNA"/>
</dbReference>
<dbReference type="InterPro" id="IPR027785">
    <property type="entry name" value="UvrD-like_helicase_C"/>
</dbReference>
<accession>A0ABY0RRV0</accession>
<dbReference type="Pfam" id="PF13538">
    <property type="entry name" value="UvrD_C_2"/>
    <property type="match status" value="1"/>
</dbReference>
<evidence type="ECO:0000313" key="4">
    <source>
        <dbReference type="EMBL" id="SDO40597.1"/>
    </source>
</evidence>
<gene>
    <name evidence="4" type="ORF">SAMN04488512_102324</name>
</gene>
<sequence>MNHLEAEIKGMPTRTDLLVSYIARERAFKGIGDVRAAALGKRFGTNLREAILSIDEDVIHIVGEVPAITAATVMSIREAETVFLKWLDDLQVNVSEAKAIRLSRAWGTKGIRSIQQNAYLLLAIADWKVIDDIALASGIEDGDMRRDVAALEAVLMSKACLARGSTRLPIQKAKNQAEMLLKRPVSPDAINAAVMSKAAVRAFDKMQPPGAAYMEAECALLLAKLETAAPVAGITSPDRLHSSLALYEANKPFPLTQMQREAIQKSHSHRLMVLAGYAGSGKTTVLRGVCETLEATGRKPLIVTLSGRAAKRASETTGRRAITIARFLHDEEKSSSLLSRKTALIVDEASMLGLLEMWRILRRLGDASLLLCGDPAQLPPINPGIVFHGLAADKNVPKVILDRVHRQDEATGIPALAEGVRSGHLRKLPEFVGTAPGTSFTECSIEGLPETLLKLGRTLANTGTARNDVQIIAPTNREIDAINRYFHQLCLKNGASQCLSMDHLAEGEPVLWSRNVPERNLTNGSMGRILSANDDSLLVELDGEQYLMPPEDGPSLNLAYAISVHKAQGSQWKRVIVPIFPSQILDRSLIYTALTRAQEQVVFIGSRDALENAVAGPSSAGTRDTGFADWFDLARRKICEF</sequence>
<dbReference type="InterPro" id="IPR050534">
    <property type="entry name" value="Coronavir_polyprotein_1ab"/>
</dbReference>
<evidence type="ECO:0000259" key="3">
    <source>
        <dbReference type="Pfam" id="PF13538"/>
    </source>
</evidence>
<evidence type="ECO:0000313" key="5">
    <source>
        <dbReference type="Proteomes" id="UP000198646"/>
    </source>
</evidence>
<dbReference type="Gene3D" id="2.30.30.940">
    <property type="match status" value="1"/>
</dbReference>
<protein>
    <submittedName>
        <fullName evidence="4">Exodeoxyribonuclease V alpha subunit</fullName>
    </submittedName>
</protein>
<keyword evidence="5" id="KW-1185">Reference proteome</keyword>
<organism evidence="4 5">
    <name type="scientific">Sulfitobacter litoralis</name>
    <dbReference type="NCBI Taxonomy" id="335975"/>
    <lineage>
        <taxon>Bacteria</taxon>
        <taxon>Pseudomonadati</taxon>
        <taxon>Pseudomonadota</taxon>
        <taxon>Alphaproteobacteria</taxon>
        <taxon>Rhodobacterales</taxon>
        <taxon>Roseobacteraceae</taxon>
        <taxon>Sulfitobacter</taxon>
    </lineage>
</organism>
<reference evidence="4 5" key="1">
    <citation type="submission" date="2016-10" db="EMBL/GenBank/DDBJ databases">
        <authorList>
            <person name="Varghese N."/>
            <person name="Submissions S."/>
        </authorList>
    </citation>
    <scope>NUCLEOTIDE SEQUENCE [LARGE SCALE GENOMIC DNA]</scope>
    <source>
        <strain evidence="4 5">DSM 17584</strain>
    </source>
</reference>
<dbReference type="PANTHER" id="PTHR43788">
    <property type="entry name" value="DNA2/NAM7 HELICASE FAMILY MEMBER"/>
    <property type="match status" value="1"/>
</dbReference>
<dbReference type="RefSeq" id="WP_093731930.1">
    <property type="nucleotide sequence ID" value="NZ_FNJD01000002.1"/>
</dbReference>
<keyword evidence="2" id="KW-0067">ATP-binding</keyword>
<dbReference type="Proteomes" id="UP000198646">
    <property type="component" value="Unassembled WGS sequence"/>
</dbReference>
<name>A0ABY0RRV0_9RHOB</name>
<dbReference type="InterPro" id="IPR027417">
    <property type="entry name" value="P-loop_NTPase"/>
</dbReference>
<dbReference type="CDD" id="cd17933">
    <property type="entry name" value="DEXSc_RecD-like"/>
    <property type="match status" value="1"/>
</dbReference>
<dbReference type="PANTHER" id="PTHR43788:SF6">
    <property type="entry name" value="DNA HELICASE B"/>
    <property type="match status" value="1"/>
</dbReference>
<evidence type="ECO:0000256" key="1">
    <source>
        <dbReference type="ARBA" id="ARBA00022741"/>
    </source>
</evidence>
<dbReference type="Pfam" id="PF13604">
    <property type="entry name" value="AAA_30"/>
    <property type="match status" value="1"/>
</dbReference>
<dbReference type="CDD" id="cd18809">
    <property type="entry name" value="SF1_C_RecD"/>
    <property type="match status" value="1"/>
</dbReference>
<dbReference type="Gene3D" id="3.40.50.300">
    <property type="entry name" value="P-loop containing nucleotide triphosphate hydrolases"/>
    <property type="match status" value="2"/>
</dbReference>